<dbReference type="Pfam" id="PF07949">
    <property type="entry name" value="YbbR"/>
    <property type="match status" value="1"/>
</dbReference>
<dbReference type="InterPro" id="IPR053154">
    <property type="entry name" value="c-di-AMP_regulator"/>
</dbReference>
<dbReference type="eggNOG" id="COG4856">
    <property type="taxonomic scope" value="Bacteria"/>
</dbReference>
<dbReference type="HOGENOM" id="CLU_039811_1_2_0"/>
<dbReference type="Gene3D" id="2.170.120.40">
    <property type="entry name" value="YbbR-like domain"/>
    <property type="match status" value="2"/>
</dbReference>
<dbReference type="OrthoDB" id="2889at2"/>
<evidence type="ECO:0000313" key="2">
    <source>
        <dbReference type="EMBL" id="EHM09867.1"/>
    </source>
</evidence>
<dbReference type="PANTHER" id="PTHR37804:SF1">
    <property type="entry name" value="CDAA REGULATORY PROTEIN CDAR"/>
    <property type="match status" value="1"/>
</dbReference>
<dbReference type="EMBL" id="CM001377">
    <property type="protein sequence ID" value="EHM09867.1"/>
    <property type="molecule type" value="Genomic_DNA"/>
</dbReference>
<reference evidence="2 3" key="1">
    <citation type="submission" date="2011-10" db="EMBL/GenBank/DDBJ databases">
        <title>The Noncontiguous Finished genome of Thermanaerovibrio velox DSM 12556.</title>
        <authorList>
            <consortium name="US DOE Joint Genome Institute (JGI-PGF)"/>
            <person name="Lucas S."/>
            <person name="Copeland A."/>
            <person name="Lapidus A."/>
            <person name="Glavina del Rio T."/>
            <person name="Dalin E."/>
            <person name="Tice H."/>
            <person name="Bruce D."/>
            <person name="Goodwin L."/>
            <person name="Pitluck S."/>
            <person name="Peters L."/>
            <person name="Mikhailova N."/>
            <person name="Teshima H."/>
            <person name="Kyrpides N."/>
            <person name="Mavromatis K."/>
            <person name="Ivanova N."/>
            <person name="Markowitz V."/>
            <person name="Cheng J.-F."/>
            <person name="Hugenholtz P."/>
            <person name="Woyke T."/>
            <person name="Wu D."/>
            <person name="Spring S."/>
            <person name="Brambilla E.-M."/>
            <person name="Klenk H.-P."/>
            <person name="Eisen J.A."/>
        </authorList>
    </citation>
    <scope>NUCLEOTIDE SEQUENCE [LARGE SCALE GENOMIC DNA]</scope>
    <source>
        <strain evidence="2 3">DSM 12556</strain>
    </source>
</reference>
<dbReference type="Gene3D" id="2.170.120.30">
    <property type="match status" value="1"/>
</dbReference>
<gene>
    <name evidence="2" type="ORF">TheveDRAFT_0710</name>
</gene>
<name>H0URB1_9BACT</name>
<dbReference type="STRING" id="926567.TheveDRAFT_0710"/>
<dbReference type="AlphaFoldDB" id="H0URB1"/>
<keyword evidence="1" id="KW-0812">Transmembrane</keyword>
<dbReference type="Proteomes" id="UP000005730">
    <property type="component" value="Chromosome"/>
</dbReference>
<proteinExistence type="predicted"/>
<evidence type="ECO:0000313" key="3">
    <source>
        <dbReference type="Proteomes" id="UP000005730"/>
    </source>
</evidence>
<feature type="transmembrane region" description="Helical" evidence="1">
    <location>
        <begin position="12"/>
        <end position="33"/>
    </location>
</feature>
<keyword evidence="3" id="KW-1185">Reference proteome</keyword>
<organism evidence="2 3">
    <name type="scientific">Thermanaerovibrio velox DSM 12556</name>
    <dbReference type="NCBI Taxonomy" id="926567"/>
    <lineage>
        <taxon>Bacteria</taxon>
        <taxon>Thermotogati</taxon>
        <taxon>Synergistota</taxon>
        <taxon>Synergistia</taxon>
        <taxon>Synergistales</taxon>
        <taxon>Synergistaceae</taxon>
        <taxon>Thermanaerovibrio</taxon>
    </lineage>
</organism>
<sequence>MMTRRGRVKQWIYSRLSLQLLSFLIAVVIWFFVSWDHSTKGYRPVTLPLEVVGASRDLSVEVKESSVEAKFFGDIGLLSDMDPSSLSVRVDVTGLPPGTYKLVPRIELPKGVESVTFKPQYVTVVLHRRSVRDVPVRVDFGKDFPREAKVSGVTVTPRYVSVQGTEEQVRGVDHARVQVTYQAFSEGRRVFPVELVFRKDYSLGRDLDFNPKEVTLDMPISSDKIIGRVPLRASVEGMPGWGFVVDSVNVIPEAVMVQGTPEAIEQLKVIDLPPVNVEGAQQDFSAWVPVRSPVDGVVVLGGGLAQVHVKLSHRSSKRVIRGVPVKLRGVDVDKGWVLSPAEVDVTVEISSKEGIPSEAPPSELVEAYVDVSNVVTSRITLPVLVKPKRESVVVISVDPPRVQLQEKR</sequence>
<evidence type="ECO:0008006" key="4">
    <source>
        <dbReference type="Google" id="ProtNLM"/>
    </source>
</evidence>
<keyword evidence="1" id="KW-1133">Transmembrane helix</keyword>
<keyword evidence="1" id="KW-0472">Membrane</keyword>
<evidence type="ECO:0000256" key="1">
    <source>
        <dbReference type="SAM" id="Phobius"/>
    </source>
</evidence>
<dbReference type="InterPro" id="IPR012505">
    <property type="entry name" value="YbbR"/>
</dbReference>
<accession>H0URB1</accession>
<protein>
    <recommendedName>
        <fullName evidence="4">YbbR-like protein</fullName>
    </recommendedName>
</protein>
<dbReference type="PANTHER" id="PTHR37804">
    <property type="entry name" value="CDAA REGULATORY PROTEIN CDAR"/>
    <property type="match status" value="1"/>
</dbReference>